<proteinExistence type="inferred from homology"/>
<organism evidence="6 7">
    <name type="scientific">Steroidobacter denitrificans</name>
    <dbReference type="NCBI Taxonomy" id="465721"/>
    <lineage>
        <taxon>Bacteria</taxon>
        <taxon>Pseudomonadati</taxon>
        <taxon>Pseudomonadota</taxon>
        <taxon>Gammaproteobacteria</taxon>
        <taxon>Steroidobacterales</taxon>
        <taxon>Steroidobacteraceae</taxon>
        <taxon>Steroidobacter</taxon>
    </lineage>
</organism>
<dbReference type="InterPro" id="IPR036164">
    <property type="entry name" value="bL21-like_sf"/>
</dbReference>
<reference evidence="6 7" key="1">
    <citation type="submission" date="2015-06" db="EMBL/GenBank/DDBJ databases">
        <title>A Comprehensive Approach to Explore the Metabolic and Phylogenetic Diversity of Bacterial Steroid Degradation in the Environment: Testosterone as an Example.</title>
        <authorList>
            <person name="Yang F.-C."/>
            <person name="Chen Y.-L."/>
            <person name="Yu C.-P."/>
            <person name="Tang S.-L."/>
            <person name="Wang P.-H."/>
            <person name="Ismail W."/>
            <person name="Wang C.-H."/>
            <person name="Yang C.-Y."/>
            <person name="Chiang Y.-R."/>
        </authorList>
    </citation>
    <scope>NUCLEOTIDE SEQUENCE [LARGE SCALE GENOMIC DNA]</scope>
    <source>
        <strain evidence="6 7">DSM 18526</strain>
    </source>
</reference>
<dbReference type="GO" id="GO:0005840">
    <property type="term" value="C:ribosome"/>
    <property type="evidence" value="ECO:0007669"/>
    <property type="project" value="UniProtKB-KW"/>
</dbReference>
<dbReference type="Pfam" id="PF00829">
    <property type="entry name" value="Ribosomal_L21p"/>
    <property type="match status" value="1"/>
</dbReference>
<dbReference type="InterPro" id="IPR001787">
    <property type="entry name" value="Ribosomal_bL21"/>
</dbReference>
<evidence type="ECO:0000256" key="1">
    <source>
        <dbReference type="ARBA" id="ARBA00008563"/>
    </source>
</evidence>
<dbReference type="OrthoDB" id="9813334at2"/>
<keyword evidence="7" id="KW-1185">Reference proteome</keyword>
<dbReference type="HAMAP" id="MF_01363">
    <property type="entry name" value="Ribosomal_bL21"/>
    <property type="match status" value="1"/>
</dbReference>
<dbReference type="InterPro" id="IPR028909">
    <property type="entry name" value="bL21-like"/>
</dbReference>
<evidence type="ECO:0000256" key="2">
    <source>
        <dbReference type="ARBA" id="ARBA00022980"/>
    </source>
</evidence>
<keyword evidence="4 5" id="KW-0694">RNA-binding</keyword>
<dbReference type="NCBIfam" id="TIGR00061">
    <property type="entry name" value="L21"/>
    <property type="match status" value="1"/>
</dbReference>
<dbReference type="STRING" id="465721.ACG33_11295"/>
<dbReference type="GO" id="GO:0003735">
    <property type="term" value="F:structural constituent of ribosome"/>
    <property type="evidence" value="ECO:0007669"/>
    <property type="project" value="InterPro"/>
</dbReference>
<dbReference type="PATRIC" id="fig|465721.4.peg.2409"/>
<dbReference type="Proteomes" id="UP000070250">
    <property type="component" value="Chromosome"/>
</dbReference>
<dbReference type="GO" id="GO:0006412">
    <property type="term" value="P:translation"/>
    <property type="evidence" value="ECO:0007669"/>
    <property type="project" value="UniProtKB-UniRule"/>
</dbReference>
<gene>
    <name evidence="4 6" type="primary">rplU</name>
    <name evidence="6" type="ORF">ACG33_11295</name>
</gene>
<dbReference type="AlphaFoldDB" id="A0A127FB75"/>
<name>A0A127FB75_STEDE</name>
<keyword evidence="3 4" id="KW-0687">Ribonucleoprotein</keyword>
<dbReference type="GO" id="GO:0019843">
    <property type="term" value="F:rRNA binding"/>
    <property type="evidence" value="ECO:0007669"/>
    <property type="project" value="UniProtKB-UniRule"/>
</dbReference>
<dbReference type="GO" id="GO:0005737">
    <property type="term" value="C:cytoplasm"/>
    <property type="evidence" value="ECO:0007669"/>
    <property type="project" value="UniProtKB-ARBA"/>
</dbReference>
<dbReference type="RefSeq" id="WP_066921263.1">
    <property type="nucleotide sequence ID" value="NZ_CP011971.1"/>
</dbReference>
<evidence type="ECO:0000256" key="3">
    <source>
        <dbReference type="ARBA" id="ARBA00023274"/>
    </source>
</evidence>
<comment type="function">
    <text evidence="4 5">This protein binds to 23S rRNA in the presence of protein L20.</text>
</comment>
<accession>A0A127FB75</accession>
<evidence type="ECO:0000313" key="6">
    <source>
        <dbReference type="EMBL" id="AMN47674.1"/>
    </source>
</evidence>
<dbReference type="EMBL" id="CP011971">
    <property type="protein sequence ID" value="AMN47674.1"/>
    <property type="molecule type" value="Genomic_DNA"/>
</dbReference>
<evidence type="ECO:0000313" key="7">
    <source>
        <dbReference type="Proteomes" id="UP000070250"/>
    </source>
</evidence>
<dbReference type="PANTHER" id="PTHR21349">
    <property type="entry name" value="50S RIBOSOMAL PROTEIN L21"/>
    <property type="match status" value="1"/>
</dbReference>
<dbReference type="SUPFAM" id="SSF141091">
    <property type="entry name" value="L21p-like"/>
    <property type="match status" value="1"/>
</dbReference>
<protein>
    <recommendedName>
        <fullName evidence="4">Large ribosomal subunit protein bL21</fullName>
    </recommendedName>
</protein>
<dbReference type="PANTHER" id="PTHR21349:SF0">
    <property type="entry name" value="LARGE RIBOSOMAL SUBUNIT PROTEIN BL21M"/>
    <property type="match status" value="1"/>
</dbReference>
<keyword evidence="4 5" id="KW-0699">rRNA-binding</keyword>
<comment type="subunit">
    <text evidence="4">Part of the 50S ribosomal subunit. Contacts protein L20.</text>
</comment>
<evidence type="ECO:0000256" key="5">
    <source>
        <dbReference type="RuleBase" id="RU000562"/>
    </source>
</evidence>
<sequence length="104" mass="11510">MYAVITTGGKQYRVSEGSVLRIEKLETEAGADIEFDQVLLVGQGEQIKVGTPFLDGGKVVATVQGHGKGDKVRIVKFRRRKHYLRQGNHRQPYTEVKITSIVGA</sequence>
<dbReference type="GO" id="GO:1990904">
    <property type="term" value="C:ribonucleoprotein complex"/>
    <property type="evidence" value="ECO:0007669"/>
    <property type="project" value="UniProtKB-KW"/>
</dbReference>
<evidence type="ECO:0000256" key="4">
    <source>
        <dbReference type="HAMAP-Rule" id="MF_01363"/>
    </source>
</evidence>
<dbReference type="KEGG" id="sdf:ACG33_11295"/>
<comment type="similarity">
    <text evidence="1 4 5">Belongs to the bacterial ribosomal protein bL21 family.</text>
</comment>
<keyword evidence="2 4" id="KW-0689">Ribosomal protein</keyword>